<dbReference type="AlphaFoldDB" id="A0A371CYF2"/>
<protein>
    <submittedName>
        <fullName evidence="1">Uncharacterized protein</fullName>
    </submittedName>
</protein>
<proteinExistence type="predicted"/>
<reference evidence="1 2" key="1">
    <citation type="journal article" date="2018" name="Biotechnol. Biofuels">
        <title>Integrative visual omics of the white-rot fungus Polyporus brumalis exposes the biotechnological potential of its oxidative enzymes for delignifying raw plant biomass.</title>
        <authorList>
            <person name="Miyauchi S."/>
            <person name="Rancon A."/>
            <person name="Drula E."/>
            <person name="Hage H."/>
            <person name="Chaduli D."/>
            <person name="Favel A."/>
            <person name="Grisel S."/>
            <person name="Henrissat B."/>
            <person name="Herpoel-Gimbert I."/>
            <person name="Ruiz-Duenas F.J."/>
            <person name="Chevret D."/>
            <person name="Hainaut M."/>
            <person name="Lin J."/>
            <person name="Wang M."/>
            <person name="Pangilinan J."/>
            <person name="Lipzen A."/>
            <person name="Lesage-Meessen L."/>
            <person name="Navarro D."/>
            <person name="Riley R."/>
            <person name="Grigoriev I.V."/>
            <person name="Zhou S."/>
            <person name="Raouche S."/>
            <person name="Rosso M.N."/>
        </authorList>
    </citation>
    <scope>NUCLEOTIDE SEQUENCE [LARGE SCALE GENOMIC DNA]</scope>
    <source>
        <strain evidence="1 2">BRFM 1820</strain>
    </source>
</reference>
<evidence type="ECO:0000313" key="1">
    <source>
        <dbReference type="EMBL" id="RDX45305.1"/>
    </source>
</evidence>
<name>A0A371CYF2_9APHY</name>
<dbReference type="Proteomes" id="UP000256964">
    <property type="component" value="Unassembled WGS sequence"/>
</dbReference>
<evidence type="ECO:0000313" key="2">
    <source>
        <dbReference type="Proteomes" id="UP000256964"/>
    </source>
</evidence>
<sequence length="100" mass="11103">MLNRPYPSGSSCRTLVLAYGRATKCCTIISDTRWLPEIEARCELCHSIDGKLRTVAKRHCHGTPLPSIVERMLHNRARASDLVLATPARDGYITDRLPAG</sequence>
<accession>A0A371CYF2</accession>
<gene>
    <name evidence="1" type="ORF">OH76DRAFT_1013925</name>
</gene>
<keyword evidence="2" id="KW-1185">Reference proteome</keyword>
<organism evidence="1 2">
    <name type="scientific">Lentinus brumalis</name>
    <dbReference type="NCBI Taxonomy" id="2498619"/>
    <lineage>
        <taxon>Eukaryota</taxon>
        <taxon>Fungi</taxon>
        <taxon>Dikarya</taxon>
        <taxon>Basidiomycota</taxon>
        <taxon>Agaricomycotina</taxon>
        <taxon>Agaricomycetes</taxon>
        <taxon>Polyporales</taxon>
        <taxon>Polyporaceae</taxon>
        <taxon>Lentinus</taxon>
    </lineage>
</organism>
<dbReference type="EMBL" id="KZ857439">
    <property type="protein sequence ID" value="RDX45305.1"/>
    <property type="molecule type" value="Genomic_DNA"/>
</dbReference>